<evidence type="ECO:0000313" key="4">
    <source>
        <dbReference type="EMBL" id="VAW07395.1"/>
    </source>
</evidence>
<dbReference type="Gene3D" id="3.90.550.10">
    <property type="entry name" value="Spore Coat Polysaccharide Biosynthesis Protein SpsA, Chain A"/>
    <property type="match status" value="1"/>
</dbReference>
<evidence type="ECO:0000259" key="3">
    <source>
        <dbReference type="Pfam" id="PF12804"/>
    </source>
</evidence>
<keyword evidence="1" id="KW-0808">Transferase</keyword>
<dbReference type="AlphaFoldDB" id="A0A3B0SNK2"/>
<dbReference type="Pfam" id="PF12804">
    <property type="entry name" value="NTP_transf_3"/>
    <property type="match status" value="1"/>
</dbReference>
<sequence>MSQVKDCLIVAAGKGTRLKGRGDLKPLVDLCGAPLIEHAMLAAANAGVRNFVVVTGYRADILAGFLKRLGERRNWNIETVYNPDFEKENGLSVVLGKNYLRDEFFLTMCDHVVETRLYEKLLEAKLPKDAVALGVDMRLSNPDVDIDDVTKVQMSGGKIHEIGKNLTTYNAFDTGVFRANPTLFSAIRQSQASIGDCSISGGMRLLAQNGQAFAIDVGTSRWIDVDSPQMLCKAQKWFDRRAPRTHAKNISPM</sequence>
<feature type="domain" description="MobA-like NTP transferase" evidence="3">
    <location>
        <begin position="7"/>
        <end position="134"/>
    </location>
</feature>
<proteinExistence type="predicted"/>
<dbReference type="SUPFAM" id="SSF53448">
    <property type="entry name" value="Nucleotide-diphospho-sugar transferases"/>
    <property type="match status" value="1"/>
</dbReference>
<name>A0A3B0SNK2_9ZZZZ</name>
<dbReference type="EMBL" id="UOEH01000580">
    <property type="protein sequence ID" value="VAW07395.1"/>
    <property type="molecule type" value="Genomic_DNA"/>
</dbReference>
<organism evidence="4">
    <name type="scientific">hydrothermal vent metagenome</name>
    <dbReference type="NCBI Taxonomy" id="652676"/>
    <lineage>
        <taxon>unclassified sequences</taxon>
        <taxon>metagenomes</taxon>
        <taxon>ecological metagenomes</taxon>
    </lineage>
</organism>
<keyword evidence="2" id="KW-0548">Nucleotidyltransferase</keyword>
<dbReference type="PANTHER" id="PTHR43584:SF8">
    <property type="entry name" value="N-ACETYLMURAMATE ALPHA-1-PHOSPHATE URIDYLYLTRANSFERASE"/>
    <property type="match status" value="1"/>
</dbReference>
<reference evidence="4" key="1">
    <citation type="submission" date="2018-06" db="EMBL/GenBank/DDBJ databases">
        <authorList>
            <person name="Zhirakovskaya E."/>
        </authorList>
    </citation>
    <scope>NUCLEOTIDE SEQUENCE</scope>
</reference>
<evidence type="ECO:0000256" key="2">
    <source>
        <dbReference type="ARBA" id="ARBA00022695"/>
    </source>
</evidence>
<dbReference type="GO" id="GO:0016779">
    <property type="term" value="F:nucleotidyltransferase activity"/>
    <property type="evidence" value="ECO:0007669"/>
    <property type="project" value="UniProtKB-KW"/>
</dbReference>
<dbReference type="InterPro" id="IPR050065">
    <property type="entry name" value="GlmU-like"/>
</dbReference>
<dbReference type="InterPro" id="IPR025877">
    <property type="entry name" value="MobA-like_NTP_Trfase"/>
</dbReference>
<dbReference type="PANTHER" id="PTHR43584">
    <property type="entry name" value="NUCLEOTIDYL TRANSFERASE"/>
    <property type="match status" value="1"/>
</dbReference>
<evidence type="ECO:0000256" key="1">
    <source>
        <dbReference type="ARBA" id="ARBA00022679"/>
    </source>
</evidence>
<dbReference type="InterPro" id="IPR029044">
    <property type="entry name" value="Nucleotide-diphossugar_trans"/>
</dbReference>
<accession>A0A3B0SNK2</accession>
<protein>
    <recommendedName>
        <fullName evidence="3">MobA-like NTP transferase domain-containing protein</fullName>
    </recommendedName>
</protein>
<gene>
    <name evidence="4" type="ORF">MNBD_ALPHA05-130</name>
</gene>